<keyword evidence="3" id="KW-1185">Reference proteome</keyword>
<name>G0QN55_ICHMU</name>
<proteinExistence type="predicted"/>
<dbReference type="RefSeq" id="XP_004037335.1">
    <property type="nucleotide sequence ID" value="XM_004037287.1"/>
</dbReference>
<dbReference type="AlphaFoldDB" id="G0QN55"/>
<protein>
    <submittedName>
        <fullName evidence="2">Uncharacterized protein</fullName>
    </submittedName>
</protein>
<gene>
    <name evidence="2" type="ORF">IMG5_055450</name>
</gene>
<dbReference type="EMBL" id="GL983464">
    <property type="protein sequence ID" value="EGR33349.1"/>
    <property type="molecule type" value="Genomic_DNA"/>
</dbReference>
<sequence>MGTFGNKNESSSVDNDAEEIDTNDSSDNSEISQNELFCIIDEDCPRLYICDYLKECIRKPLFPLTYQEILGTILLVIFLGLGQSAGIGGDRESQKQALGNKIFLQILDRVFYRIYNRS</sequence>
<feature type="compositionally biased region" description="Polar residues" evidence="1">
    <location>
        <begin position="1"/>
        <end position="14"/>
    </location>
</feature>
<organism evidence="2 3">
    <name type="scientific">Ichthyophthirius multifiliis</name>
    <name type="common">White spot disease agent</name>
    <name type="synonym">Ich</name>
    <dbReference type="NCBI Taxonomy" id="5932"/>
    <lineage>
        <taxon>Eukaryota</taxon>
        <taxon>Sar</taxon>
        <taxon>Alveolata</taxon>
        <taxon>Ciliophora</taxon>
        <taxon>Intramacronucleata</taxon>
        <taxon>Oligohymenophorea</taxon>
        <taxon>Hymenostomatida</taxon>
        <taxon>Ophryoglenina</taxon>
        <taxon>Ichthyophthirius</taxon>
    </lineage>
</organism>
<dbReference type="GeneID" id="14909527"/>
<evidence type="ECO:0000313" key="2">
    <source>
        <dbReference type="EMBL" id="EGR33349.1"/>
    </source>
</evidence>
<accession>G0QN55</accession>
<reference evidence="2 3" key="1">
    <citation type="submission" date="2011-07" db="EMBL/GenBank/DDBJ databases">
        <authorList>
            <person name="Coyne R."/>
            <person name="Brami D."/>
            <person name="Johnson J."/>
            <person name="Hostetler J."/>
            <person name="Hannick L."/>
            <person name="Clark T."/>
            <person name="Cassidy-Hanley D."/>
            <person name="Inman J."/>
        </authorList>
    </citation>
    <scope>NUCLEOTIDE SEQUENCE [LARGE SCALE GENOMIC DNA]</scope>
    <source>
        <strain evidence="2 3">G5</strain>
    </source>
</reference>
<dbReference type="InParanoid" id="G0QN55"/>
<evidence type="ECO:0000313" key="3">
    <source>
        <dbReference type="Proteomes" id="UP000008983"/>
    </source>
</evidence>
<feature type="compositionally biased region" description="Acidic residues" evidence="1">
    <location>
        <begin position="15"/>
        <end position="24"/>
    </location>
</feature>
<feature type="region of interest" description="Disordered" evidence="1">
    <location>
        <begin position="1"/>
        <end position="30"/>
    </location>
</feature>
<dbReference type="Proteomes" id="UP000008983">
    <property type="component" value="Unassembled WGS sequence"/>
</dbReference>
<evidence type="ECO:0000256" key="1">
    <source>
        <dbReference type="SAM" id="MobiDB-lite"/>
    </source>
</evidence>